<dbReference type="PROSITE" id="PS51675">
    <property type="entry name" value="SAM_MT_TRM10"/>
    <property type="match status" value="1"/>
</dbReference>
<accession>A0AAN7TU03</accession>
<dbReference type="Gene3D" id="3.40.1280.30">
    <property type="match status" value="1"/>
</dbReference>
<reference evidence="8 9" key="1">
    <citation type="submission" date="2023-11" db="EMBL/GenBank/DDBJ databases">
        <title>Dfirmibasis_genome.</title>
        <authorList>
            <person name="Edelbroek B."/>
            <person name="Kjellin J."/>
            <person name="Jerlstrom-Hultqvist J."/>
            <person name="Soderbom F."/>
        </authorList>
    </citation>
    <scope>NUCLEOTIDE SEQUENCE [LARGE SCALE GENOMIC DNA]</scope>
    <source>
        <strain evidence="8 9">TNS-C-14</strain>
    </source>
</reference>
<keyword evidence="2" id="KW-0489">Methyltransferase</keyword>
<dbReference type="EC" id="2.1.1.221" evidence="1"/>
<proteinExistence type="predicted"/>
<evidence type="ECO:0000256" key="2">
    <source>
        <dbReference type="ARBA" id="ARBA00022603"/>
    </source>
</evidence>
<feature type="compositionally biased region" description="Basic and acidic residues" evidence="6">
    <location>
        <begin position="341"/>
        <end position="359"/>
    </location>
</feature>
<feature type="region of interest" description="Disordered" evidence="6">
    <location>
        <begin position="303"/>
        <end position="383"/>
    </location>
</feature>
<dbReference type="InterPro" id="IPR007356">
    <property type="entry name" value="tRNA_m1G_MeTrfase_euk"/>
</dbReference>
<gene>
    <name evidence="8" type="ORF">RB653_010454</name>
</gene>
<evidence type="ECO:0000313" key="9">
    <source>
        <dbReference type="Proteomes" id="UP001344447"/>
    </source>
</evidence>
<dbReference type="AlphaFoldDB" id="A0AAN7TU03"/>
<evidence type="ECO:0000256" key="4">
    <source>
        <dbReference type="ARBA" id="ARBA00022691"/>
    </source>
</evidence>
<dbReference type="GO" id="GO:0002939">
    <property type="term" value="P:tRNA N1-guanine methylation"/>
    <property type="evidence" value="ECO:0007669"/>
    <property type="project" value="TreeGrafter"/>
</dbReference>
<evidence type="ECO:0000256" key="5">
    <source>
        <dbReference type="ARBA" id="ARBA00048434"/>
    </source>
</evidence>
<dbReference type="GO" id="GO:0052905">
    <property type="term" value="F:tRNA (guanosine(9)-N1)-methyltransferase activity"/>
    <property type="evidence" value="ECO:0007669"/>
    <property type="project" value="UniProtKB-EC"/>
</dbReference>
<keyword evidence="3" id="KW-0808">Transferase</keyword>
<dbReference type="EMBL" id="JAVFKY010000006">
    <property type="protein sequence ID" value="KAK5575198.1"/>
    <property type="molecule type" value="Genomic_DNA"/>
</dbReference>
<dbReference type="FunFam" id="3.40.1280.30:FF:000017">
    <property type="entry name" value="Uncharacterized protein"/>
    <property type="match status" value="1"/>
</dbReference>
<feature type="compositionally biased region" description="Basic and acidic residues" evidence="6">
    <location>
        <begin position="92"/>
        <end position="104"/>
    </location>
</feature>
<evidence type="ECO:0000256" key="1">
    <source>
        <dbReference type="ARBA" id="ARBA00012797"/>
    </source>
</evidence>
<dbReference type="GO" id="GO:0005634">
    <property type="term" value="C:nucleus"/>
    <property type="evidence" value="ECO:0007669"/>
    <property type="project" value="TreeGrafter"/>
</dbReference>
<feature type="domain" description="SAM-dependent MTase TRM10-type" evidence="7">
    <location>
        <begin position="107"/>
        <end position="294"/>
    </location>
</feature>
<feature type="region of interest" description="Disordered" evidence="6">
    <location>
        <begin position="1"/>
        <end position="44"/>
    </location>
</feature>
<feature type="compositionally biased region" description="Acidic residues" evidence="6">
    <location>
        <begin position="314"/>
        <end position="340"/>
    </location>
</feature>
<dbReference type="PANTHER" id="PTHR13563:SF13">
    <property type="entry name" value="TRNA METHYLTRANSFERASE 10 HOMOLOG A"/>
    <property type="match status" value="1"/>
</dbReference>
<dbReference type="Proteomes" id="UP001344447">
    <property type="component" value="Unassembled WGS sequence"/>
</dbReference>
<sequence>METTTDTTTTTTTTTTTISNNTDSSNTEININTEGDINKNTADENKDEKIEEVLSKNQKKRLIKTAKWEQYKDQKKQYMREKKKENLKKRKETMSSEEKLERSRLKQLKKKGPDVNTLNGHILFDFEMEQHMSEKEKKSLITQMTFLHGFNKISTKPMNLYATGVTDEIKSMLEKSSPFKMLTQYKETYLEKFEKDELVYLTSDSPNVIQELDLSKKYIVGAIVDHNRLKGITYEKAQKQGIAHAQLPIGEYIQMASRKVLAVNHVFQIINEFLVVGDWKDAFEKVIPKRKFEEMGRKKRMKLKKQLQQKENCDLDNQEDSEEEDGEEEEEEDEEEEKEEEEHNNNNKVEIEEKKSKGDEENDVENIKKKIKLDSNIIPDETN</sequence>
<organism evidence="8 9">
    <name type="scientific">Dictyostelium firmibasis</name>
    <dbReference type="NCBI Taxonomy" id="79012"/>
    <lineage>
        <taxon>Eukaryota</taxon>
        <taxon>Amoebozoa</taxon>
        <taxon>Evosea</taxon>
        <taxon>Eumycetozoa</taxon>
        <taxon>Dictyostelia</taxon>
        <taxon>Dictyosteliales</taxon>
        <taxon>Dictyosteliaceae</taxon>
        <taxon>Dictyostelium</taxon>
    </lineage>
</organism>
<evidence type="ECO:0000259" key="7">
    <source>
        <dbReference type="PROSITE" id="PS51675"/>
    </source>
</evidence>
<feature type="region of interest" description="Disordered" evidence="6">
    <location>
        <begin position="75"/>
        <end position="112"/>
    </location>
</feature>
<dbReference type="GO" id="GO:0000049">
    <property type="term" value="F:tRNA binding"/>
    <property type="evidence" value="ECO:0007669"/>
    <property type="project" value="TreeGrafter"/>
</dbReference>
<keyword evidence="4" id="KW-0949">S-adenosyl-L-methionine</keyword>
<name>A0AAN7TU03_9MYCE</name>
<evidence type="ECO:0000313" key="8">
    <source>
        <dbReference type="EMBL" id="KAK5575198.1"/>
    </source>
</evidence>
<comment type="caution">
    <text evidence="8">The sequence shown here is derived from an EMBL/GenBank/DDBJ whole genome shotgun (WGS) entry which is preliminary data.</text>
</comment>
<feature type="compositionally biased region" description="Low complexity" evidence="6">
    <location>
        <begin position="1"/>
        <end position="33"/>
    </location>
</feature>
<comment type="catalytic activity">
    <reaction evidence="5">
        <text>guanosine(9) in tRNA + S-adenosyl-L-methionine = N(1)-methylguanosine(9) in tRNA + S-adenosyl-L-homocysteine + H(+)</text>
        <dbReference type="Rhea" id="RHEA:43156"/>
        <dbReference type="Rhea" id="RHEA-COMP:10367"/>
        <dbReference type="Rhea" id="RHEA-COMP:10368"/>
        <dbReference type="ChEBI" id="CHEBI:15378"/>
        <dbReference type="ChEBI" id="CHEBI:57856"/>
        <dbReference type="ChEBI" id="CHEBI:59789"/>
        <dbReference type="ChEBI" id="CHEBI:73542"/>
        <dbReference type="ChEBI" id="CHEBI:74269"/>
        <dbReference type="EC" id="2.1.1.221"/>
    </reaction>
</comment>
<dbReference type="InterPro" id="IPR028564">
    <property type="entry name" value="MT_TRM10-typ"/>
</dbReference>
<dbReference type="CDD" id="cd18089">
    <property type="entry name" value="SPOUT_Trm10-like"/>
    <property type="match status" value="1"/>
</dbReference>
<dbReference type="PANTHER" id="PTHR13563">
    <property type="entry name" value="TRNA (GUANINE-9-) METHYLTRANSFERASE"/>
    <property type="match status" value="1"/>
</dbReference>
<evidence type="ECO:0000256" key="6">
    <source>
        <dbReference type="SAM" id="MobiDB-lite"/>
    </source>
</evidence>
<protein>
    <recommendedName>
        <fullName evidence="1">tRNA (guanine(9)-N(1))-methyltransferase</fullName>
        <ecNumber evidence="1">2.1.1.221</ecNumber>
    </recommendedName>
</protein>
<feature type="compositionally biased region" description="Basic and acidic residues" evidence="6">
    <location>
        <begin position="75"/>
        <end position="84"/>
    </location>
</feature>
<evidence type="ECO:0000256" key="3">
    <source>
        <dbReference type="ARBA" id="ARBA00022679"/>
    </source>
</evidence>
<keyword evidence="9" id="KW-1185">Reference proteome</keyword>
<dbReference type="InterPro" id="IPR038459">
    <property type="entry name" value="MT_TRM10-typ_sf"/>
</dbReference>